<dbReference type="VEuPathDB" id="ToxoDB:LOC34622088"/>
<dbReference type="GeneID" id="34622088"/>
<dbReference type="EMBL" id="JROU02000418">
    <property type="protein sequence ID" value="OEH79345.1"/>
    <property type="molecule type" value="Genomic_DNA"/>
</dbReference>
<dbReference type="Proteomes" id="UP000095192">
    <property type="component" value="Unassembled WGS sequence"/>
</dbReference>
<reference evidence="1 2" key="1">
    <citation type="journal article" date="2016" name="BMC Genomics">
        <title>Comparative genomics reveals Cyclospora cayetanensis possesses coccidia-like metabolism and invasion components but unique surface antigens.</title>
        <authorList>
            <person name="Liu S."/>
            <person name="Wang L."/>
            <person name="Zheng H."/>
            <person name="Xu Z."/>
            <person name="Roellig D.M."/>
            <person name="Li N."/>
            <person name="Frace M.A."/>
            <person name="Tang K."/>
            <person name="Arrowood M.J."/>
            <person name="Moss D.M."/>
            <person name="Zhang L."/>
            <person name="Feng Y."/>
            <person name="Xiao L."/>
        </authorList>
    </citation>
    <scope>NUCLEOTIDE SEQUENCE [LARGE SCALE GENOMIC DNA]</scope>
    <source>
        <strain evidence="1 2">CHN_HEN01</strain>
    </source>
</reference>
<comment type="caution">
    <text evidence="1">The sequence shown here is derived from an EMBL/GenBank/DDBJ whole genome shotgun (WGS) entry which is preliminary data.</text>
</comment>
<dbReference type="OrthoDB" id="346114at2759"/>
<evidence type="ECO:0000313" key="1">
    <source>
        <dbReference type="EMBL" id="OEH79345.1"/>
    </source>
</evidence>
<organism evidence="1 2">
    <name type="scientific">Cyclospora cayetanensis</name>
    <dbReference type="NCBI Taxonomy" id="88456"/>
    <lineage>
        <taxon>Eukaryota</taxon>
        <taxon>Sar</taxon>
        <taxon>Alveolata</taxon>
        <taxon>Apicomplexa</taxon>
        <taxon>Conoidasida</taxon>
        <taxon>Coccidia</taxon>
        <taxon>Eucoccidiorida</taxon>
        <taxon>Eimeriorina</taxon>
        <taxon>Eimeriidae</taxon>
        <taxon>Cyclospora</taxon>
    </lineage>
</organism>
<dbReference type="AlphaFoldDB" id="A0A1D3D7B7"/>
<accession>A0A1D3D7B7</accession>
<keyword evidence="2" id="KW-1185">Reference proteome</keyword>
<evidence type="ECO:0000313" key="2">
    <source>
        <dbReference type="Proteomes" id="UP000095192"/>
    </source>
</evidence>
<name>A0A1D3D7B7_9EIME</name>
<dbReference type="VEuPathDB" id="ToxoDB:cyc_05788"/>
<gene>
    <name evidence="1" type="ORF">cyc_05788</name>
</gene>
<sequence>MQSSADYPVVPMGRMPISNAFNGHPRRRMPHEGAKLKAKEDERKKPTLKEFWGVTPLDILGNVCTDNVPTPVRFLQKFIGRSSADATENQTLQSQREAVEMQAHQEAEQSNPQQTNASLHSRTNVFSQPQPQLVDARTNLERYMDMKMQEARAHMQFCPMGGPTSLYTSREAYPNRMYNRVPPFCSPPPPTDPSYQEGLEGCWDAQGTTQQLNSQDSLQTPPAYFYQQHYQQHLHQHQQGEEVTTDAHGNTPPAMDSRESSRQAHLPESLQFGSPPNWLQHKSYMPQVPQYSHMTAPVPGAPFHPGFSYATDFKYYYNYYPADQYAGEIDGGDATAQEEAVAREQEHAEQIVGRQESREQSTLQPIITSKRRLESGKAVPL</sequence>
<protein>
    <submittedName>
        <fullName evidence="1">Uncharacterized protein</fullName>
    </submittedName>
</protein>
<proteinExistence type="predicted"/>